<protein>
    <submittedName>
        <fullName evidence="8">Acetyl-CoA synthetase (Acs-1)</fullName>
    </submittedName>
</protein>
<comment type="caution">
    <text evidence="8">The sequence shown here is derived from an EMBL/GenBank/DDBJ whole genome shotgun (WGS) entry which is preliminary data.</text>
</comment>
<keyword evidence="3" id="KW-0547">Nucleotide-binding</keyword>
<proteinExistence type="inferred from homology"/>
<evidence type="ECO:0000256" key="3">
    <source>
        <dbReference type="ARBA" id="ARBA00022741"/>
    </source>
</evidence>
<name>A0A124FBH4_ARCFL</name>
<feature type="domain" description="AMP-dependent synthetase/ligase" evidence="5">
    <location>
        <begin position="107"/>
        <end position="477"/>
    </location>
</feature>
<dbReference type="InterPro" id="IPR005914">
    <property type="entry name" value="Acac_CoA_synth"/>
</dbReference>
<dbReference type="GO" id="GO:0006629">
    <property type="term" value="P:lipid metabolic process"/>
    <property type="evidence" value="ECO:0007669"/>
    <property type="project" value="InterPro"/>
</dbReference>
<dbReference type="Pfam" id="PF16177">
    <property type="entry name" value="ACAS_N"/>
    <property type="match status" value="1"/>
</dbReference>
<dbReference type="PROSITE" id="PS00455">
    <property type="entry name" value="AMP_BINDING"/>
    <property type="match status" value="1"/>
</dbReference>
<dbReference type="PANTHER" id="PTHR42921:SF1">
    <property type="entry name" value="ACETOACETYL-COA SYNTHETASE"/>
    <property type="match status" value="1"/>
</dbReference>
<dbReference type="SUPFAM" id="SSF56801">
    <property type="entry name" value="Acetyl-CoA synthetase-like"/>
    <property type="match status" value="1"/>
</dbReference>
<evidence type="ECO:0000259" key="6">
    <source>
        <dbReference type="Pfam" id="PF16177"/>
    </source>
</evidence>
<dbReference type="AlphaFoldDB" id="A0A124FBH4"/>
<dbReference type="InterPro" id="IPR032387">
    <property type="entry name" value="ACAS_N"/>
</dbReference>
<keyword evidence="4" id="KW-0067">ATP-binding</keyword>
<evidence type="ECO:0000256" key="4">
    <source>
        <dbReference type="ARBA" id="ARBA00022840"/>
    </source>
</evidence>
<dbReference type="InterPro" id="IPR045851">
    <property type="entry name" value="AMP-bd_C_sf"/>
</dbReference>
<evidence type="ECO:0000313" key="10">
    <source>
        <dbReference type="Proteomes" id="UP000054307"/>
    </source>
</evidence>
<dbReference type="Pfam" id="PF00501">
    <property type="entry name" value="AMP-binding"/>
    <property type="match status" value="1"/>
</dbReference>
<feature type="domain" description="Acetyl-coenzyme A synthetase N-terminal" evidence="6">
    <location>
        <begin position="47"/>
        <end position="103"/>
    </location>
</feature>
<dbReference type="Proteomes" id="UP000054307">
    <property type="component" value="Unassembled WGS sequence"/>
</dbReference>
<evidence type="ECO:0000256" key="2">
    <source>
        <dbReference type="ARBA" id="ARBA00022598"/>
    </source>
</evidence>
<dbReference type="NCBIfam" id="TIGR01217">
    <property type="entry name" value="ac_ac_CoA_syn"/>
    <property type="match status" value="1"/>
</dbReference>
<sequence>MEPKILWEPDSEFIKNSNLAEFVEWLSSNKGLDFVVSENARENVENYKNLWKWSVENLEDFWESVWEFFEIKSYSDYKAVLDERKMPGAKWFEGATLNYAEHAFLKAGDGEAVVYVREDGLRRALTWSELERQTAAFAAWLKDMGVKKGDRVVAYCSQVPEAVIALLATASIGAIWAAVGGEVAPRAVIDRFKQLEPKVLIASDGHFYNGKEFNKLEDIKTVVSGIPSLERVVLIPNLYESHDLKLSIPLHYWEETVDRKEKLTFEPLPFDHPLWVLYTSGTTGIPKPIVHGHGGITVEIFKGSFHMDFKEGDRFLWYSPPSWMMWNTVVSGLLAGATIVFYDGSPLYNFLQPLWQICEKEKLNIFGTSAPFLHGCMKFGLQPGSQYDLSSLRMVGSTAAPLSPEGFEWVYRNVKEDVWLNSASGGTDVMTGFVGGCPILPVWSGELQCRWLGTKVEAYNIEGKPVINEVGELVIELPMPSMPLYFWNDRDFSWYKESYFSMFPNVWWHGDWLMITDRGTAIIFGRSDSTIKRKGVRMGTLDFYKVVEGMNEIISSLVVEVKGKIFLFVVPAHGIEVNEELKEKINRALRENLGAYFVADYIIPVPDIPMTLNYKKLEVPIKKILLGWEVEKAVNLDSIMNPDAVFKVVEAAKPYVEQLEGE</sequence>
<keyword evidence="2" id="KW-0436">Ligase</keyword>
<reference evidence="8" key="1">
    <citation type="journal article" date="2015" name="MBio">
        <title>Genome-resolved metagenomic analysis reveals roles for candidate phyla and other microbial community members in biogeochemical transformations in oil reservoirs.</title>
        <authorList>
            <person name="Hu P."/>
            <person name="Tom L."/>
            <person name="Singh A."/>
            <person name="Thomas B.C."/>
            <person name="Baker B.J."/>
            <person name="Piceno Y.M."/>
            <person name="Andersen G.L."/>
            <person name="Banfield J.F."/>
        </authorList>
    </citation>
    <scope>NUCLEOTIDE SEQUENCE [LARGE SCALE GENOMIC DNA]</scope>
    <source>
        <strain evidence="8">49_2300</strain>
        <strain evidence="7">49_95</strain>
    </source>
</reference>
<accession>A0A124FBH4</accession>
<evidence type="ECO:0000313" key="9">
    <source>
        <dbReference type="Proteomes" id="UP000054015"/>
    </source>
</evidence>
<reference evidence="9 10" key="2">
    <citation type="journal article" date="2015" name="MBio">
        <title>Genome-Resolved Metagenomic Analysis Reveals Roles for Candidate Phyla and Other Microbial Community Members in Biogeochemical Transformations in Oil Reservoirs.</title>
        <authorList>
            <person name="Hu P."/>
            <person name="Tom L."/>
            <person name="Singh A."/>
            <person name="Thomas B.C."/>
            <person name="Baker B.J."/>
            <person name="Piceno Y.M."/>
            <person name="Andersen G.L."/>
            <person name="Banfield J.F."/>
        </authorList>
    </citation>
    <scope>NUCLEOTIDE SEQUENCE [LARGE SCALE GENOMIC DNA]</scope>
</reference>
<dbReference type="PANTHER" id="PTHR42921">
    <property type="entry name" value="ACETOACETYL-COA SYNTHETASE"/>
    <property type="match status" value="1"/>
</dbReference>
<organism evidence="8 9">
    <name type="scientific">Archaeoglobus fulgidus</name>
    <dbReference type="NCBI Taxonomy" id="2234"/>
    <lineage>
        <taxon>Archaea</taxon>
        <taxon>Methanobacteriati</taxon>
        <taxon>Methanobacteriota</taxon>
        <taxon>Archaeoglobi</taxon>
        <taxon>Archaeoglobales</taxon>
        <taxon>Archaeoglobaceae</taxon>
        <taxon>Archaeoglobus</taxon>
    </lineage>
</organism>
<evidence type="ECO:0000313" key="7">
    <source>
        <dbReference type="EMBL" id="KUJ92672.1"/>
    </source>
</evidence>
<dbReference type="InterPro" id="IPR042099">
    <property type="entry name" value="ANL_N_sf"/>
</dbReference>
<dbReference type="InterPro" id="IPR020845">
    <property type="entry name" value="AMP-binding_CS"/>
</dbReference>
<evidence type="ECO:0000259" key="5">
    <source>
        <dbReference type="Pfam" id="PF00501"/>
    </source>
</evidence>
<dbReference type="InterPro" id="IPR000873">
    <property type="entry name" value="AMP-dep_synth/lig_dom"/>
</dbReference>
<dbReference type="GO" id="GO:0030729">
    <property type="term" value="F:acetoacetate-CoA ligase activity"/>
    <property type="evidence" value="ECO:0007669"/>
    <property type="project" value="InterPro"/>
</dbReference>
<evidence type="ECO:0000313" key="8">
    <source>
        <dbReference type="EMBL" id="KUK05516.1"/>
    </source>
</evidence>
<dbReference type="EMBL" id="LGEQ01000058">
    <property type="protein sequence ID" value="KUJ92672.1"/>
    <property type="molecule type" value="Genomic_DNA"/>
</dbReference>
<dbReference type="NCBIfam" id="NF002937">
    <property type="entry name" value="PRK03584.1"/>
    <property type="match status" value="1"/>
</dbReference>
<dbReference type="Proteomes" id="UP000054015">
    <property type="component" value="Unassembled WGS sequence"/>
</dbReference>
<dbReference type="Gene3D" id="3.40.50.12780">
    <property type="entry name" value="N-terminal domain of ligase-like"/>
    <property type="match status" value="1"/>
</dbReference>
<evidence type="ECO:0000256" key="1">
    <source>
        <dbReference type="ARBA" id="ARBA00006432"/>
    </source>
</evidence>
<comment type="similarity">
    <text evidence="1">Belongs to the ATP-dependent AMP-binding enzyme family.</text>
</comment>
<dbReference type="GO" id="GO:0005524">
    <property type="term" value="F:ATP binding"/>
    <property type="evidence" value="ECO:0007669"/>
    <property type="project" value="UniProtKB-KW"/>
</dbReference>
<gene>
    <name evidence="7" type="ORF">XD40_2135</name>
    <name evidence="8" type="ORF">XD48_2247</name>
</gene>
<dbReference type="Gene3D" id="3.30.300.30">
    <property type="match status" value="1"/>
</dbReference>
<dbReference type="EMBL" id="LGEX01000109">
    <property type="protein sequence ID" value="KUK05516.1"/>
    <property type="molecule type" value="Genomic_DNA"/>
</dbReference>
<dbReference type="PATRIC" id="fig|2234.6.peg.976"/>